<evidence type="ECO:0000313" key="2">
    <source>
        <dbReference type="Proteomes" id="UP000789525"/>
    </source>
</evidence>
<keyword evidence="2" id="KW-1185">Reference proteome</keyword>
<dbReference type="EMBL" id="CAJVPT010027140">
    <property type="protein sequence ID" value="CAG8682397.1"/>
    <property type="molecule type" value="Genomic_DNA"/>
</dbReference>
<organism evidence="1 2">
    <name type="scientific">Acaulospora colombiana</name>
    <dbReference type="NCBI Taxonomy" id="27376"/>
    <lineage>
        <taxon>Eukaryota</taxon>
        <taxon>Fungi</taxon>
        <taxon>Fungi incertae sedis</taxon>
        <taxon>Mucoromycota</taxon>
        <taxon>Glomeromycotina</taxon>
        <taxon>Glomeromycetes</taxon>
        <taxon>Diversisporales</taxon>
        <taxon>Acaulosporaceae</taxon>
        <taxon>Acaulospora</taxon>
    </lineage>
</organism>
<evidence type="ECO:0000313" key="1">
    <source>
        <dbReference type="EMBL" id="CAG8682397.1"/>
    </source>
</evidence>
<protein>
    <submittedName>
        <fullName evidence="1">1218_t:CDS:1</fullName>
    </submittedName>
</protein>
<comment type="caution">
    <text evidence="1">The sequence shown here is derived from an EMBL/GenBank/DDBJ whole genome shotgun (WGS) entry which is preliminary data.</text>
</comment>
<proteinExistence type="predicted"/>
<dbReference type="Proteomes" id="UP000789525">
    <property type="component" value="Unassembled WGS sequence"/>
</dbReference>
<gene>
    <name evidence="1" type="ORF">ACOLOM_LOCUS9401</name>
</gene>
<name>A0ACA9P3S7_9GLOM</name>
<sequence length="52" mass="5922">MARRIDLLGSALSVWRAWMWTSGGLQSPRTNEELVIDRQEADKVLHDGDDKP</sequence>
<reference evidence="1" key="1">
    <citation type="submission" date="2021-06" db="EMBL/GenBank/DDBJ databases">
        <authorList>
            <person name="Kallberg Y."/>
            <person name="Tangrot J."/>
            <person name="Rosling A."/>
        </authorList>
    </citation>
    <scope>NUCLEOTIDE SEQUENCE</scope>
    <source>
        <strain evidence="1">CL356</strain>
    </source>
</reference>
<accession>A0ACA9P3S7</accession>